<dbReference type="Proteomes" id="UP001281410">
    <property type="component" value="Unassembled WGS sequence"/>
</dbReference>
<dbReference type="EMBL" id="JANJYJ010000010">
    <property type="protein sequence ID" value="KAK3183113.1"/>
    <property type="molecule type" value="Genomic_DNA"/>
</dbReference>
<organism evidence="1 2">
    <name type="scientific">Dipteronia sinensis</name>
    <dbReference type="NCBI Taxonomy" id="43782"/>
    <lineage>
        <taxon>Eukaryota</taxon>
        <taxon>Viridiplantae</taxon>
        <taxon>Streptophyta</taxon>
        <taxon>Embryophyta</taxon>
        <taxon>Tracheophyta</taxon>
        <taxon>Spermatophyta</taxon>
        <taxon>Magnoliopsida</taxon>
        <taxon>eudicotyledons</taxon>
        <taxon>Gunneridae</taxon>
        <taxon>Pentapetalae</taxon>
        <taxon>rosids</taxon>
        <taxon>malvids</taxon>
        <taxon>Sapindales</taxon>
        <taxon>Sapindaceae</taxon>
        <taxon>Hippocastanoideae</taxon>
        <taxon>Acereae</taxon>
        <taxon>Dipteronia</taxon>
    </lineage>
</organism>
<gene>
    <name evidence="1" type="ORF">Dsin_030399</name>
</gene>
<proteinExistence type="predicted"/>
<sequence>MQDRTTKVYNYFMEIVIQMLKSARIIVNTVESFEKRVLNPILDGLCTPGEQTVPRIYSLGPLIVSGDGKSSGEVKPE</sequence>
<evidence type="ECO:0000313" key="2">
    <source>
        <dbReference type="Proteomes" id="UP001281410"/>
    </source>
</evidence>
<keyword evidence="2" id="KW-1185">Reference proteome</keyword>
<evidence type="ECO:0000313" key="1">
    <source>
        <dbReference type="EMBL" id="KAK3183113.1"/>
    </source>
</evidence>
<dbReference type="Gene3D" id="3.40.50.2000">
    <property type="entry name" value="Glycogen Phosphorylase B"/>
    <property type="match status" value="1"/>
</dbReference>
<dbReference type="AlphaFoldDB" id="A0AAD9ZJ10"/>
<accession>A0AAD9ZJ10</accession>
<protein>
    <submittedName>
        <fullName evidence="1">Uncharacterized protein</fullName>
    </submittedName>
</protein>
<comment type="caution">
    <text evidence="1">The sequence shown here is derived from an EMBL/GenBank/DDBJ whole genome shotgun (WGS) entry which is preliminary data.</text>
</comment>
<reference evidence="1" key="1">
    <citation type="journal article" date="2023" name="Plant J.">
        <title>Genome sequences and population genomics provide insights into the demographic history, inbreeding, and mutation load of two 'living fossil' tree species of Dipteronia.</title>
        <authorList>
            <person name="Feng Y."/>
            <person name="Comes H.P."/>
            <person name="Chen J."/>
            <person name="Zhu S."/>
            <person name="Lu R."/>
            <person name="Zhang X."/>
            <person name="Li P."/>
            <person name="Qiu J."/>
            <person name="Olsen K.M."/>
            <person name="Qiu Y."/>
        </authorList>
    </citation>
    <scope>NUCLEOTIDE SEQUENCE</scope>
    <source>
        <strain evidence="1">NBL</strain>
    </source>
</reference>
<name>A0AAD9ZJ10_9ROSI</name>